<sequence length="593" mass="64258">MIRMSSSFIRTLREDPSDAEVASHKLLVRAGYIRRSAAGVYTWLPLGLKVLRKVEQIVREEMDAAGGQEVLFSALQPRAPYEATGRWEEYGPLLFRLQDRRGEDYLLAPTHEEMFALTVKDLFNSYKDLPTTLYQIQTKYRDEARPRAGLLRVREFVMKDAYSFDISDQGLEASYAAQRAAYQRIFARLGLETVICQADAGAMGGSRSEEFLHPTPVGEDTFVVSDGGYAANVEAVTTLPPASLSAEEIAALPAAHVEHTPGASTIAALTDFSNQAFPGQGPVAPSGEWTRYEMLKHLVYMLTMPDGSTEPLVIALPGDREVDPKRLESSLAPAIAAPFTDEDFARYPVLAKGFIGPEGLGLDAPSKIRYLVDPRVVPGSRWVAGAGEADKHVYDLVYGRDFTADGTIEAAEVRDGDPAPDGSGPLRKTRGMEMGHIFQLGRKYAEALDLKVLDENGKQATVTMGSYGIGVTRAVAALAETHHDEKGLAWPRAVAPADVHVLATGKDAAVFEEAERIALALEAAGLTVLYDDRPKVSPGVKFKDAELLGIPTSVVVGRGLAEGTVELRDRAGGTSRNVALSEVVEETLAEVRA</sequence>
<dbReference type="InterPro" id="IPR036621">
    <property type="entry name" value="Anticodon-bd_dom_sf"/>
</dbReference>
<dbReference type="GO" id="GO:0005524">
    <property type="term" value="F:ATP binding"/>
    <property type="evidence" value="ECO:0007669"/>
    <property type="project" value="UniProtKB-UniRule"/>
</dbReference>
<dbReference type="InterPro" id="IPR033730">
    <property type="entry name" value="ProRS_core_prok"/>
</dbReference>
<dbReference type="SUPFAM" id="SSF55826">
    <property type="entry name" value="YbaK/ProRS associated domain"/>
    <property type="match status" value="1"/>
</dbReference>
<dbReference type="RefSeq" id="WP_038372455.1">
    <property type="nucleotide sequence ID" value="NZ_KK069994.1"/>
</dbReference>
<keyword evidence="5 12" id="KW-0547">Nucleotide-binding</keyword>
<dbReference type="SUPFAM" id="SSF52954">
    <property type="entry name" value="Class II aaRS ABD-related"/>
    <property type="match status" value="1"/>
</dbReference>
<evidence type="ECO:0000256" key="3">
    <source>
        <dbReference type="ARBA" id="ARBA00022490"/>
    </source>
</evidence>
<dbReference type="InterPro" id="IPR044140">
    <property type="entry name" value="ProRS_anticodon_short"/>
</dbReference>
<evidence type="ECO:0000259" key="13">
    <source>
        <dbReference type="PROSITE" id="PS50862"/>
    </source>
</evidence>
<keyword evidence="4 12" id="KW-0436">Ligase</keyword>
<dbReference type="Gene3D" id="3.90.960.10">
    <property type="entry name" value="YbaK/aminoacyl-tRNA synthetase-associated domain"/>
    <property type="match status" value="1"/>
</dbReference>
<evidence type="ECO:0000256" key="5">
    <source>
        <dbReference type="ARBA" id="ARBA00022741"/>
    </source>
</evidence>
<dbReference type="InterPro" id="IPR045864">
    <property type="entry name" value="aa-tRNA-synth_II/BPL/LPL"/>
</dbReference>
<dbReference type="GO" id="GO:0006433">
    <property type="term" value="P:prolyl-tRNA aminoacylation"/>
    <property type="evidence" value="ECO:0007669"/>
    <property type="project" value="UniProtKB-UniRule"/>
</dbReference>
<evidence type="ECO:0000256" key="4">
    <source>
        <dbReference type="ARBA" id="ARBA00022598"/>
    </source>
</evidence>
<feature type="domain" description="Aminoacyl-transfer RNA synthetases class-II family profile" evidence="13">
    <location>
        <begin position="34"/>
        <end position="491"/>
    </location>
</feature>
<dbReference type="InterPro" id="IPR007214">
    <property type="entry name" value="YbaK/aa-tRNA-synth-assoc-dom"/>
</dbReference>
<evidence type="ECO:0000256" key="2">
    <source>
        <dbReference type="ARBA" id="ARBA00011738"/>
    </source>
</evidence>
<dbReference type="SUPFAM" id="SSF55681">
    <property type="entry name" value="Class II aaRS and biotin synthetases"/>
    <property type="match status" value="1"/>
</dbReference>
<evidence type="ECO:0000256" key="9">
    <source>
        <dbReference type="ARBA" id="ARBA00047671"/>
    </source>
</evidence>
<dbReference type="eggNOG" id="COG0442">
    <property type="taxonomic scope" value="Bacteria"/>
</dbReference>
<keyword evidence="6 12" id="KW-0067">ATP-binding</keyword>
<keyword evidence="7 12" id="KW-0648">Protein biosynthesis</keyword>
<comment type="function">
    <text evidence="10 12">Catalyzes the attachment of proline to tRNA(Pro) in a two-step reaction: proline is first activated by ATP to form Pro-AMP and then transferred to the acceptor end of tRNA(Pro). As ProRS can inadvertently accommodate and process non-cognate amino acids such as alanine and cysteine, to avoid such errors it has two additional distinct editing activities against alanine. One activity is designated as 'pretransfer' editing and involves the tRNA(Pro)-independent hydrolysis of activated Ala-AMP. The other activity is designated 'posttransfer' editing and involves deacylation of mischarged Ala-tRNA(Pro). The misacylated Cys-tRNA(Pro) is not edited by ProRS.</text>
</comment>
<dbReference type="STRING" id="396014.BF93_18710"/>
<evidence type="ECO:0000256" key="6">
    <source>
        <dbReference type="ARBA" id="ARBA00022840"/>
    </source>
</evidence>
<dbReference type="EC" id="6.1.1.15" evidence="12"/>
<dbReference type="InterPro" id="IPR023717">
    <property type="entry name" value="Pro-tRNA-Synthase_IIa_type1"/>
</dbReference>
<dbReference type="PATRIC" id="fig|396014.3.peg.2077"/>
<dbReference type="Gene3D" id="3.30.930.10">
    <property type="entry name" value="Bira Bifunctional Protein, Domain 2"/>
    <property type="match status" value="2"/>
</dbReference>
<keyword evidence="15" id="KW-1185">Reference proteome</keyword>
<gene>
    <name evidence="12" type="primary">proS</name>
    <name evidence="14" type="ORF">BF93_18710</name>
</gene>
<dbReference type="EMBL" id="JDYK01000009">
    <property type="protein sequence ID" value="EWS81200.1"/>
    <property type="molecule type" value="Genomic_DNA"/>
</dbReference>
<dbReference type="NCBIfam" id="TIGR00409">
    <property type="entry name" value="proS_fam_II"/>
    <property type="match status" value="1"/>
</dbReference>
<dbReference type="CDD" id="cd00779">
    <property type="entry name" value="ProRS_core_prok"/>
    <property type="match status" value="1"/>
</dbReference>
<dbReference type="InterPro" id="IPR004500">
    <property type="entry name" value="Pro-tRNA-synth_IIa_bac-type"/>
</dbReference>
<comment type="caution">
    <text evidence="14">The sequence shown here is derived from an EMBL/GenBank/DDBJ whole genome shotgun (WGS) entry which is preliminary data.</text>
</comment>
<evidence type="ECO:0000256" key="10">
    <source>
        <dbReference type="ARBA" id="ARBA00053664"/>
    </source>
</evidence>
<dbReference type="HAMAP" id="MF_01569">
    <property type="entry name" value="Pro_tRNA_synth_type1"/>
    <property type="match status" value="1"/>
</dbReference>
<dbReference type="HOGENOM" id="CLU_016739_0_0_11"/>
<comment type="catalytic activity">
    <reaction evidence="9 12">
        <text>tRNA(Pro) + L-proline + ATP = L-prolyl-tRNA(Pro) + AMP + diphosphate</text>
        <dbReference type="Rhea" id="RHEA:14305"/>
        <dbReference type="Rhea" id="RHEA-COMP:9700"/>
        <dbReference type="Rhea" id="RHEA-COMP:9702"/>
        <dbReference type="ChEBI" id="CHEBI:30616"/>
        <dbReference type="ChEBI" id="CHEBI:33019"/>
        <dbReference type="ChEBI" id="CHEBI:60039"/>
        <dbReference type="ChEBI" id="CHEBI:78442"/>
        <dbReference type="ChEBI" id="CHEBI:78532"/>
        <dbReference type="ChEBI" id="CHEBI:456215"/>
        <dbReference type="EC" id="6.1.1.15"/>
    </reaction>
</comment>
<dbReference type="InterPro" id="IPR006195">
    <property type="entry name" value="aa-tRNA-synth_II"/>
</dbReference>
<comment type="subcellular location">
    <subcellularLocation>
        <location evidence="1 12">Cytoplasm</location>
    </subcellularLocation>
</comment>
<name>Z9JS45_9MICO</name>
<keyword evidence="3 12" id="KW-0963">Cytoplasm</keyword>
<dbReference type="PANTHER" id="PTHR42753:SF2">
    <property type="entry name" value="PROLINE--TRNA LIGASE"/>
    <property type="match status" value="1"/>
</dbReference>
<dbReference type="Proteomes" id="UP000023067">
    <property type="component" value="Unassembled WGS sequence"/>
</dbReference>
<evidence type="ECO:0000313" key="15">
    <source>
        <dbReference type="Proteomes" id="UP000023067"/>
    </source>
</evidence>
<comment type="subunit">
    <text evidence="2 12">Homodimer.</text>
</comment>
<evidence type="ECO:0000256" key="12">
    <source>
        <dbReference type="HAMAP-Rule" id="MF_01569"/>
    </source>
</evidence>
<dbReference type="OrthoDB" id="9809052at2"/>
<proteinExistence type="inferred from homology"/>
<accession>Z9JS45</accession>
<dbReference type="GO" id="GO:0005829">
    <property type="term" value="C:cytosol"/>
    <property type="evidence" value="ECO:0007669"/>
    <property type="project" value="TreeGrafter"/>
</dbReference>
<comment type="domain">
    <text evidence="12">Consists of three domains: the N-terminal catalytic domain, the editing domain and the C-terminal anticodon-binding domain.</text>
</comment>
<dbReference type="Pfam" id="PF00587">
    <property type="entry name" value="tRNA-synt_2b"/>
    <property type="match status" value="1"/>
</dbReference>
<dbReference type="GO" id="GO:0004827">
    <property type="term" value="F:proline-tRNA ligase activity"/>
    <property type="evidence" value="ECO:0007669"/>
    <property type="project" value="UniProtKB-UniRule"/>
</dbReference>
<protein>
    <recommendedName>
        <fullName evidence="12">Proline--tRNA ligase</fullName>
        <ecNumber evidence="12">6.1.1.15</ecNumber>
    </recommendedName>
    <alternativeName>
        <fullName evidence="12">Prolyl-tRNA synthetase</fullName>
        <shortName evidence="12">ProRS</shortName>
    </alternativeName>
</protein>
<dbReference type="InterPro" id="IPR004154">
    <property type="entry name" value="Anticodon-bd"/>
</dbReference>
<dbReference type="Pfam" id="PF04073">
    <property type="entry name" value="tRNA_edit"/>
    <property type="match status" value="1"/>
</dbReference>
<reference evidence="14 15" key="1">
    <citation type="submission" date="2014-02" db="EMBL/GenBank/DDBJ databases">
        <title>Genome sequence of Brachybacterium phenoliresistens strain W13A50.</title>
        <authorList>
            <person name="Wang X."/>
        </authorList>
    </citation>
    <scope>NUCLEOTIDE SEQUENCE [LARGE SCALE GENOMIC DNA]</scope>
    <source>
        <strain evidence="14 15">W13A50</strain>
    </source>
</reference>
<dbReference type="InterPro" id="IPR036754">
    <property type="entry name" value="YbaK/aa-tRNA-synt-asso_dom_sf"/>
</dbReference>
<dbReference type="PRINTS" id="PR01046">
    <property type="entry name" value="TRNASYNTHPRO"/>
</dbReference>
<evidence type="ECO:0000256" key="8">
    <source>
        <dbReference type="ARBA" id="ARBA00023146"/>
    </source>
</evidence>
<dbReference type="FunFam" id="3.30.930.10:FF:000065">
    <property type="entry name" value="Proline--tRNA ligase"/>
    <property type="match status" value="1"/>
</dbReference>
<comment type="similarity">
    <text evidence="11 12">Belongs to the class-II aminoacyl-tRNA synthetase family. ProS type 1 subfamily.</text>
</comment>
<dbReference type="InterPro" id="IPR050062">
    <property type="entry name" value="Pro-tRNA_synthetase"/>
</dbReference>
<dbReference type="NCBIfam" id="NF006625">
    <property type="entry name" value="PRK09194.1"/>
    <property type="match status" value="1"/>
</dbReference>
<dbReference type="PROSITE" id="PS50862">
    <property type="entry name" value="AA_TRNA_LIGASE_II"/>
    <property type="match status" value="1"/>
</dbReference>
<evidence type="ECO:0000256" key="1">
    <source>
        <dbReference type="ARBA" id="ARBA00004496"/>
    </source>
</evidence>
<dbReference type="Pfam" id="PF03129">
    <property type="entry name" value="HGTP_anticodon"/>
    <property type="match status" value="1"/>
</dbReference>
<dbReference type="AlphaFoldDB" id="Z9JS45"/>
<dbReference type="Gene3D" id="3.40.50.800">
    <property type="entry name" value="Anticodon-binding domain"/>
    <property type="match status" value="1"/>
</dbReference>
<evidence type="ECO:0000256" key="7">
    <source>
        <dbReference type="ARBA" id="ARBA00022917"/>
    </source>
</evidence>
<dbReference type="GO" id="GO:0002161">
    <property type="term" value="F:aminoacyl-tRNA deacylase activity"/>
    <property type="evidence" value="ECO:0007669"/>
    <property type="project" value="InterPro"/>
</dbReference>
<keyword evidence="8 12" id="KW-0030">Aminoacyl-tRNA synthetase</keyword>
<dbReference type="InterPro" id="IPR002316">
    <property type="entry name" value="Pro-tRNA-ligase_IIa"/>
</dbReference>
<evidence type="ECO:0000313" key="14">
    <source>
        <dbReference type="EMBL" id="EWS81200.1"/>
    </source>
</evidence>
<dbReference type="CDD" id="cd00861">
    <property type="entry name" value="ProRS_anticodon_short"/>
    <property type="match status" value="1"/>
</dbReference>
<dbReference type="FunFam" id="3.30.930.10:FF:000066">
    <property type="entry name" value="Proline--tRNA ligase"/>
    <property type="match status" value="1"/>
</dbReference>
<dbReference type="InterPro" id="IPR002314">
    <property type="entry name" value="aa-tRNA-synt_IIb"/>
</dbReference>
<dbReference type="PANTHER" id="PTHR42753">
    <property type="entry name" value="MITOCHONDRIAL RIBOSOME PROTEIN L39/PROLYL-TRNA LIGASE FAMILY MEMBER"/>
    <property type="match status" value="1"/>
</dbReference>
<organism evidence="14 15">
    <name type="scientific">Brachybacterium phenoliresistens</name>
    <dbReference type="NCBI Taxonomy" id="396014"/>
    <lineage>
        <taxon>Bacteria</taxon>
        <taxon>Bacillati</taxon>
        <taxon>Actinomycetota</taxon>
        <taxon>Actinomycetes</taxon>
        <taxon>Micrococcales</taxon>
        <taxon>Dermabacteraceae</taxon>
        <taxon>Brachybacterium</taxon>
    </lineage>
</organism>
<evidence type="ECO:0000256" key="11">
    <source>
        <dbReference type="ARBA" id="ARBA00060755"/>
    </source>
</evidence>